<comment type="caution">
    <text evidence="2">The sequence shown here is derived from an EMBL/GenBank/DDBJ whole genome shotgun (WGS) entry which is preliminary data.</text>
</comment>
<dbReference type="InterPro" id="IPR004518">
    <property type="entry name" value="MazG-like_dom"/>
</dbReference>
<dbReference type="InterPro" id="IPR048015">
    <property type="entry name" value="NTP-PPase_MazG-like_N"/>
</dbReference>
<gene>
    <name evidence="2" type="primary">mazG</name>
    <name evidence="2" type="ORF">GCM10007878_06320</name>
</gene>
<protein>
    <submittedName>
        <fullName evidence="2">Nucleoside triphosphate pyrophosphohydrolase</fullName>
    </submittedName>
</protein>
<accession>A0ABQ5ZUV0</accession>
<dbReference type="Gene3D" id="1.10.287.1080">
    <property type="entry name" value="MazG-like"/>
    <property type="match status" value="2"/>
</dbReference>
<dbReference type="Pfam" id="PF03819">
    <property type="entry name" value="MazG"/>
    <property type="match status" value="2"/>
</dbReference>
<feature type="domain" description="NTP pyrophosphohydrolase MazG-like" evidence="1">
    <location>
        <begin position="30"/>
        <end position="104"/>
    </location>
</feature>
<dbReference type="RefSeq" id="WP_211251273.1">
    <property type="nucleotide sequence ID" value="NZ_BSOR01000011.1"/>
</dbReference>
<sequence>MERPYSLKDLLNLMARLRDPETGCPWDLKQTRASLVPHTLEEVYEVIECIEEENDPDHLKEELGDLLLQIVFYAQLAKEEEQYNFADIVDGLTNKLVTRHPHIFPEGRLYAGEASAANKPQTPAEVSELWQKVKAMEREAKGEQPDASILVGVPLNLPSMTRAAKLQKRAAKVGFDWNDPLLVLDKIEEELAEIRQALAGGKQEEVAEEVGDFIFASVNLARHLKVDPESAVRATNRKFERRFKIIEELCLEEGRPLTLAIQADPKQRIDLQQLDAYWEAAKQRENQ</sequence>
<feature type="domain" description="NTP pyrophosphohydrolase MazG-like" evidence="1">
    <location>
        <begin position="183"/>
        <end position="243"/>
    </location>
</feature>
<name>A0ABQ5ZUV0_9GAMM</name>
<proteinExistence type="predicted"/>
<dbReference type="CDD" id="cd11528">
    <property type="entry name" value="NTP-PPase_MazG_Nterm"/>
    <property type="match status" value="1"/>
</dbReference>
<dbReference type="SUPFAM" id="SSF101386">
    <property type="entry name" value="all-alpha NTP pyrophosphatases"/>
    <property type="match status" value="2"/>
</dbReference>
<dbReference type="PANTHER" id="PTHR30522">
    <property type="entry name" value="NUCLEOSIDE TRIPHOSPHATE PYROPHOSPHOHYDROLASE"/>
    <property type="match status" value="1"/>
</dbReference>
<evidence type="ECO:0000259" key="1">
    <source>
        <dbReference type="Pfam" id="PF03819"/>
    </source>
</evidence>
<dbReference type="InterPro" id="IPR011551">
    <property type="entry name" value="NTP_PyrPHydrolase_MazG"/>
</dbReference>
<dbReference type="CDD" id="cd11529">
    <property type="entry name" value="NTP-PPase_MazG_Cterm"/>
    <property type="match status" value="1"/>
</dbReference>
<dbReference type="EMBL" id="BSOR01000011">
    <property type="protein sequence ID" value="GLR63197.1"/>
    <property type="molecule type" value="Genomic_DNA"/>
</dbReference>
<dbReference type="Proteomes" id="UP001156682">
    <property type="component" value="Unassembled WGS sequence"/>
</dbReference>
<evidence type="ECO:0000313" key="2">
    <source>
        <dbReference type="EMBL" id="GLR63197.1"/>
    </source>
</evidence>
<dbReference type="NCBIfam" id="TIGR00444">
    <property type="entry name" value="mazG"/>
    <property type="match status" value="1"/>
</dbReference>
<keyword evidence="3" id="KW-1185">Reference proteome</keyword>
<dbReference type="PANTHER" id="PTHR30522:SF0">
    <property type="entry name" value="NUCLEOSIDE TRIPHOSPHATE PYROPHOSPHOHYDROLASE"/>
    <property type="match status" value="1"/>
</dbReference>
<evidence type="ECO:0000313" key="3">
    <source>
        <dbReference type="Proteomes" id="UP001156682"/>
    </source>
</evidence>
<dbReference type="InterPro" id="IPR048011">
    <property type="entry name" value="NTP-PPase_MazG-like_C"/>
</dbReference>
<reference evidence="3" key="1">
    <citation type="journal article" date="2019" name="Int. J. Syst. Evol. Microbiol.">
        <title>The Global Catalogue of Microorganisms (GCM) 10K type strain sequencing project: providing services to taxonomists for standard genome sequencing and annotation.</title>
        <authorList>
            <consortium name="The Broad Institute Genomics Platform"/>
            <consortium name="The Broad Institute Genome Sequencing Center for Infectious Disease"/>
            <person name="Wu L."/>
            <person name="Ma J."/>
        </authorList>
    </citation>
    <scope>NUCLEOTIDE SEQUENCE [LARGE SCALE GENOMIC DNA]</scope>
    <source>
        <strain evidence="3">NBRC 100033</strain>
    </source>
</reference>
<organism evidence="2 3">
    <name type="scientific">Marinospirillum insulare</name>
    <dbReference type="NCBI Taxonomy" id="217169"/>
    <lineage>
        <taxon>Bacteria</taxon>
        <taxon>Pseudomonadati</taxon>
        <taxon>Pseudomonadota</taxon>
        <taxon>Gammaproteobacteria</taxon>
        <taxon>Oceanospirillales</taxon>
        <taxon>Oceanospirillaceae</taxon>
        <taxon>Marinospirillum</taxon>
    </lineage>
</organism>
<dbReference type="NCBIfam" id="NF007113">
    <property type="entry name" value="PRK09562.1"/>
    <property type="match status" value="1"/>
</dbReference>